<dbReference type="Pfam" id="PF03450">
    <property type="entry name" value="CO_deh_flav_C"/>
    <property type="match status" value="1"/>
</dbReference>
<dbReference type="InterPro" id="IPR002346">
    <property type="entry name" value="Mopterin_DH_FAD-bd"/>
</dbReference>
<evidence type="ECO:0000259" key="4">
    <source>
        <dbReference type="PROSITE" id="PS51387"/>
    </source>
</evidence>
<gene>
    <name evidence="5" type="ORF">ACJEBI_04640</name>
</gene>
<dbReference type="Proteomes" id="UP001623041">
    <property type="component" value="Unassembled WGS sequence"/>
</dbReference>
<dbReference type="InterPro" id="IPR016166">
    <property type="entry name" value="FAD-bd_PCMH"/>
</dbReference>
<dbReference type="InterPro" id="IPR016167">
    <property type="entry name" value="FAD-bd_PCMH_sub1"/>
</dbReference>
<dbReference type="Gene3D" id="3.30.465.10">
    <property type="match status" value="1"/>
</dbReference>
<dbReference type="Gene3D" id="3.30.390.50">
    <property type="entry name" value="CO dehydrogenase flavoprotein, C-terminal domain"/>
    <property type="match status" value="1"/>
</dbReference>
<dbReference type="PROSITE" id="PS51387">
    <property type="entry name" value="FAD_PCMH"/>
    <property type="match status" value="1"/>
</dbReference>
<organism evidence="5 6">
    <name type="scientific">Bacillus salipaludis</name>
    <dbReference type="NCBI Taxonomy" id="2547811"/>
    <lineage>
        <taxon>Bacteria</taxon>
        <taxon>Bacillati</taxon>
        <taxon>Bacillota</taxon>
        <taxon>Bacilli</taxon>
        <taxon>Bacillales</taxon>
        <taxon>Bacillaceae</taxon>
        <taxon>Bacillus</taxon>
    </lineage>
</organism>
<dbReference type="SUPFAM" id="SSF55447">
    <property type="entry name" value="CO dehydrogenase flavoprotein C-terminal domain-like"/>
    <property type="match status" value="1"/>
</dbReference>
<evidence type="ECO:0000313" key="5">
    <source>
        <dbReference type="EMBL" id="MFK9090767.1"/>
    </source>
</evidence>
<feature type="domain" description="FAD-binding PCMH-type" evidence="4">
    <location>
        <begin position="1"/>
        <end position="177"/>
    </location>
</feature>
<sequence>MKPAKFEYLRPSMIKDALQYLEDYGEDAKIISGGQSLVPVLNMRLSTPKYLIDVSRIKELNYIKLDGSVIAIGALTRHYEVEESELISKYCPLLIEGIKNVGHPQIRSRGTIGGSIAHADPSAELPCMLSALRGEIVIIGPDGERTVPTDEFFLTYLLTSLEPTELVKEIRFPIINENFGSAFIEMTRRHGDFALVEVAAVVGLDESGNISSVQLAVGGAGPTPIVLEDIEDFLIGKEPTEHIITEAVGSIEDYLDPEGDLHSSAEYRVHLASILTKRALQTAINRVPKGMMA</sequence>
<dbReference type="SUPFAM" id="SSF56176">
    <property type="entry name" value="FAD-binding/transporter-associated domain-like"/>
    <property type="match status" value="1"/>
</dbReference>
<evidence type="ECO:0000313" key="6">
    <source>
        <dbReference type="Proteomes" id="UP001623041"/>
    </source>
</evidence>
<dbReference type="InterPro" id="IPR036318">
    <property type="entry name" value="FAD-bd_PCMH-like_sf"/>
</dbReference>
<evidence type="ECO:0000256" key="3">
    <source>
        <dbReference type="ARBA" id="ARBA00023002"/>
    </source>
</evidence>
<dbReference type="PANTHER" id="PTHR42659">
    <property type="entry name" value="XANTHINE DEHYDROGENASE SUBUNIT C-RELATED"/>
    <property type="match status" value="1"/>
</dbReference>
<accession>A0ABW8RBE1</accession>
<proteinExistence type="predicted"/>
<name>A0ABW8RBE1_9BACI</name>
<dbReference type="Pfam" id="PF00941">
    <property type="entry name" value="FAD_binding_5"/>
    <property type="match status" value="1"/>
</dbReference>
<reference evidence="5 6" key="1">
    <citation type="submission" date="2024-11" db="EMBL/GenBank/DDBJ databases">
        <authorList>
            <person name="Lucas J.A."/>
        </authorList>
    </citation>
    <scope>NUCLEOTIDE SEQUENCE [LARGE SCALE GENOMIC DNA]</scope>
    <source>
        <strain evidence="5 6">Z 5.4</strain>
    </source>
</reference>
<dbReference type="SMART" id="SM01092">
    <property type="entry name" value="CO_deh_flav_C"/>
    <property type="match status" value="1"/>
</dbReference>
<comment type="caution">
    <text evidence="5">The sequence shown here is derived from an EMBL/GenBank/DDBJ whole genome shotgun (WGS) entry which is preliminary data.</text>
</comment>
<dbReference type="RefSeq" id="WP_406579461.1">
    <property type="nucleotide sequence ID" value="NZ_JBJHQH010000003.1"/>
</dbReference>
<dbReference type="InterPro" id="IPR005107">
    <property type="entry name" value="CO_DH_flav_C"/>
</dbReference>
<keyword evidence="1" id="KW-0285">Flavoprotein</keyword>
<keyword evidence="6" id="KW-1185">Reference proteome</keyword>
<dbReference type="Gene3D" id="3.30.43.10">
    <property type="entry name" value="Uridine Diphospho-n-acetylenolpyruvylglucosamine Reductase, domain 2"/>
    <property type="match status" value="1"/>
</dbReference>
<dbReference type="InterPro" id="IPR051312">
    <property type="entry name" value="Diverse_Substr_Oxidored"/>
</dbReference>
<evidence type="ECO:0000256" key="2">
    <source>
        <dbReference type="ARBA" id="ARBA00022827"/>
    </source>
</evidence>
<dbReference type="EMBL" id="JBJHQH010000003">
    <property type="protein sequence ID" value="MFK9090767.1"/>
    <property type="molecule type" value="Genomic_DNA"/>
</dbReference>
<keyword evidence="3" id="KW-0560">Oxidoreductase</keyword>
<dbReference type="PANTHER" id="PTHR42659:SF2">
    <property type="entry name" value="XANTHINE DEHYDROGENASE SUBUNIT C-RELATED"/>
    <property type="match status" value="1"/>
</dbReference>
<keyword evidence="2" id="KW-0274">FAD</keyword>
<dbReference type="InterPro" id="IPR036683">
    <property type="entry name" value="CO_DH_flav_C_dom_sf"/>
</dbReference>
<protein>
    <submittedName>
        <fullName evidence="5">FAD binding domain-containing protein</fullName>
    </submittedName>
</protein>
<evidence type="ECO:0000256" key="1">
    <source>
        <dbReference type="ARBA" id="ARBA00022630"/>
    </source>
</evidence>
<dbReference type="InterPro" id="IPR016169">
    <property type="entry name" value="FAD-bd_PCMH_sub2"/>
</dbReference>